<keyword evidence="2" id="KW-0413">Isomerase</keyword>
<evidence type="ECO:0000259" key="3">
    <source>
        <dbReference type="PROSITE" id="PS50984"/>
    </source>
</evidence>
<dbReference type="PROSITE" id="PS50984">
    <property type="entry name" value="TRUD"/>
    <property type="match status" value="1"/>
</dbReference>
<name>A0A1Y3BR86_EURMA</name>
<sequence>KFSAFRVNPAKIWRACQDFNQRNGHRIRLQVGHFHYEKQPLRLGDLSGNQFEIVLRDVRPVDIDDLDRQKEPPSSLESQSFDRINELLDRDVCEQALMNVKSNGFINYYGMQRFGSHRIDSHKLGIRILHKEFKKLVEEILVEKATDMIPYPNSNRHEISFNEAIRLWRQTRDASEAYRKLNYKYTIEGSLLRGLSKVDPNDYHGALCVEFVNMDCMLLKVI</sequence>
<dbReference type="EMBL" id="MUJZ01004337">
    <property type="protein sequence ID" value="OTF83282.1"/>
    <property type="molecule type" value="Genomic_DNA"/>
</dbReference>
<protein>
    <recommendedName>
        <fullName evidence="3">TRUD domain-containing protein</fullName>
    </recommendedName>
</protein>
<dbReference type="OrthoDB" id="447290at2759"/>
<accession>A0A1Y3BR86</accession>
<comment type="similarity">
    <text evidence="1">Belongs to the pseudouridine synthase TruD family.</text>
</comment>
<dbReference type="InterPro" id="IPR020103">
    <property type="entry name" value="PsdUridine_synth_cat_dom_sf"/>
</dbReference>
<evidence type="ECO:0000313" key="4">
    <source>
        <dbReference type="EMBL" id="OTF83282.1"/>
    </source>
</evidence>
<feature type="domain" description="TRUD" evidence="3">
    <location>
        <begin position="104"/>
        <end position="222"/>
    </location>
</feature>
<evidence type="ECO:0000313" key="5">
    <source>
        <dbReference type="Proteomes" id="UP000194236"/>
    </source>
</evidence>
<evidence type="ECO:0000256" key="2">
    <source>
        <dbReference type="ARBA" id="ARBA00023235"/>
    </source>
</evidence>
<dbReference type="InterPro" id="IPR042214">
    <property type="entry name" value="TruD_catalytic"/>
</dbReference>
<keyword evidence="5" id="KW-1185">Reference proteome</keyword>
<gene>
    <name evidence="4" type="ORF">BLA29_009744</name>
</gene>
<dbReference type="GO" id="GO:0005634">
    <property type="term" value="C:nucleus"/>
    <property type="evidence" value="ECO:0007669"/>
    <property type="project" value="TreeGrafter"/>
</dbReference>
<organism evidence="4 5">
    <name type="scientific">Euroglyphus maynei</name>
    <name type="common">Mayne's house dust mite</name>
    <dbReference type="NCBI Taxonomy" id="6958"/>
    <lineage>
        <taxon>Eukaryota</taxon>
        <taxon>Metazoa</taxon>
        <taxon>Ecdysozoa</taxon>
        <taxon>Arthropoda</taxon>
        <taxon>Chelicerata</taxon>
        <taxon>Arachnida</taxon>
        <taxon>Acari</taxon>
        <taxon>Acariformes</taxon>
        <taxon>Sarcoptiformes</taxon>
        <taxon>Astigmata</taxon>
        <taxon>Psoroptidia</taxon>
        <taxon>Analgoidea</taxon>
        <taxon>Pyroglyphidae</taxon>
        <taxon>Pyroglyphinae</taxon>
        <taxon>Euroglyphus</taxon>
    </lineage>
</organism>
<dbReference type="Gene3D" id="3.30.2350.20">
    <property type="entry name" value="TruD, catalytic domain"/>
    <property type="match status" value="1"/>
</dbReference>
<dbReference type="PANTHER" id="PTHR13326:SF21">
    <property type="entry name" value="PSEUDOURIDYLATE SYNTHASE PUS7L"/>
    <property type="match status" value="1"/>
</dbReference>
<feature type="non-terminal residue" evidence="4">
    <location>
        <position position="1"/>
    </location>
</feature>
<dbReference type="GO" id="GO:0003723">
    <property type="term" value="F:RNA binding"/>
    <property type="evidence" value="ECO:0007669"/>
    <property type="project" value="InterPro"/>
</dbReference>
<dbReference type="InterPro" id="IPR011760">
    <property type="entry name" value="PsdUridine_synth_TruD_insert"/>
</dbReference>
<dbReference type="InterPro" id="IPR001656">
    <property type="entry name" value="PsdUridine_synth_TruD"/>
</dbReference>
<dbReference type="GO" id="GO:0009982">
    <property type="term" value="F:pseudouridine synthase activity"/>
    <property type="evidence" value="ECO:0007669"/>
    <property type="project" value="InterPro"/>
</dbReference>
<dbReference type="Pfam" id="PF01142">
    <property type="entry name" value="TruD"/>
    <property type="match status" value="1"/>
</dbReference>
<comment type="caution">
    <text evidence="4">The sequence shown here is derived from an EMBL/GenBank/DDBJ whole genome shotgun (WGS) entry which is preliminary data.</text>
</comment>
<dbReference type="SUPFAM" id="SSF55120">
    <property type="entry name" value="Pseudouridine synthase"/>
    <property type="match status" value="1"/>
</dbReference>
<dbReference type="Proteomes" id="UP000194236">
    <property type="component" value="Unassembled WGS sequence"/>
</dbReference>
<dbReference type="AlphaFoldDB" id="A0A1Y3BR86"/>
<dbReference type="GO" id="GO:0001522">
    <property type="term" value="P:pseudouridine synthesis"/>
    <property type="evidence" value="ECO:0007669"/>
    <property type="project" value="InterPro"/>
</dbReference>
<evidence type="ECO:0000256" key="1">
    <source>
        <dbReference type="ARBA" id="ARBA00007953"/>
    </source>
</evidence>
<reference evidence="4 5" key="1">
    <citation type="submission" date="2017-03" db="EMBL/GenBank/DDBJ databases">
        <title>Genome Survey of Euroglyphus maynei.</title>
        <authorList>
            <person name="Arlian L.G."/>
            <person name="Morgan M.S."/>
            <person name="Rider S.D."/>
        </authorList>
    </citation>
    <scope>NUCLEOTIDE SEQUENCE [LARGE SCALE GENOMIC DNA]</scope>
    <source>
        <strain evidence="4">Arlian Lab</strain>
        <tissue evidence="4">Whole body</tissue>
    </source>
</reference>
<proteinExistence type="inferred from homology"/>
<dbReference type="PANTHER" id="PTHR13326">
    <property type="entry name" value="TRNA PSEUDOURIDINE SYNTHASE D"/>
    <property type="match status" value="1"/>
</dbReference>